<comment type="similarity">
    <text evidence="18">Belongs to the NnrE/AIBP family.</text>
</comment>
<keyword evidence="9 18" id="KW-0630">Potassium</keyword>
<comment type="cofactor">
    <cofactor evidence="18 19">
        <name>K(+)</name>
        <dbReference type="ChEBI" id="CHEBI:29103"/>
    </cofactor>
    <text evidence="18 19">Binds 1 potassium ion per subunit.</text>
</comment>
<dbReference type="Proteomes" id="UP000823909">
    <property type="component" value="Unassembled WGS sequence"/>
</dbReference>
<keyword evidence="13" id="KW-0511">Multifunctional enzyme</keyword>
<dbReference type="GO" id="GO:0046872">
    <property type="term" value="F:metal ion binding"/>
    <property type="evidence" value="ECO:0007669"/>
    <property type="project" value="UniProtKB-UniRule"/>
</dbReference>
<dbReference type="InterPro" id="IPR029056">
    <property type="entry name" value="Ribokinase-like"/>
</dbReference>
<keyword evidence="12 17" id="KW-0456">Lyase</keyword>
<comment type="function">
    <text evidence="14 19">Bifunctional enzyme that catalyzes the epimerization of the S- and R-forms of NAD(P)HX and the dehydration of the S-form of NAD(P)HX at the expense of ADP, which is converted to AMP. This allows the repair of both epimers of NAD(P)HX, a damaged form of NAD(P)H that is a result of enzymatic or heat-dependent hydration.</text>
</comment>
<dbReference type="NCBIfam" id="TIGR00196">
    <property type="entry name" value="yjeF_cterm"/>
    <property type="match status" value="1"/>
</dbReference>
<feature type="binding site" evidence="18">
    <location>
        <position position="135"/>
    </location>
    <ligand>
        <name>(6S)-NADPHX</name>
        <dbReference type="ChEBI" id="CHEBI:64076"/>
    </ligand>
</feature>
<sequence length="503" mass="54290">MRYLPDGVQMKQADEYTIRNIGIPSVVLMERAALQTVAVMRSRKVDVSRALVVCGSGNNGGDGFAVARLLAEAGEEPEILFAGREESLSEECRLQKEIAEKLGIKLYTEPPEKEYTVIIDAVFGVGLSREIAGSYLEVIEWMNSRRCSKVAVDIPSGVCARTGKILGTAFRAELTVAMACVKAGCEWFPGKEYAGETVPVPIGIDTARFGTDPDVCVTFDRADISRMLPPRRADSHKGSYGKVLMITGCSGMAGAAYLSAKAAYSVGAGLVQIFTHEDNRAVLQQLLPEAVISCYRDYNEEQLEKLTGRADVICIGCGLGRSGNAARMLGFVMEHTDKPCVVDADGLNLLSENMELLEHAKAPLILTPHMKEMSRLTGYDVRALKDRRMDILKAFGDRYPAVCVLKDSRTVVYETGRHPVVNLAGNSAMAKGGAGDVLAGVITGLLAQGMDPYGSASLGVFLHACGGDEARKRKGSYSVLARDLITGIEVVTANEEEKKYDRA</sequence>
<evidence type="ECO:0000256" key="18">
    <source>
        <dbReference type="HAMAP-Rule" id="MF_01966"/>
    </source>
</evidence>
<keyword evidence="11 18" id="KW-0413">Isomerase</keyword>
<dbReference type="SUPFAM" id="SSF64153">
    <property type="entry name" value="YjeF N-terminal domain-like"/>
    <property type="match status" value="1"/>
</dbReference>
<evidence type="ECO:0000256" key="13">
    <source>
        <dbReference type="ARBA" id="ARBA00023268"/>
    </source>
</evidence>
<feature type="binding site" evidence="18">
    <location>
        <position position="153"/>
    </location>
    <ligand>
        <name>(6S)-NADPHX</name>
        <dbReference type="ChEBI" id="CHEBI:64076"/>
    </ligand>
</feature>
<evidence type="ECO:0000256" key="10">
    <source>
        <dbReference type="ARBA" id="ARBA00023027"/>
    </source>
</evidence>
<dbReference type="Gene3D" id="3.40.1190.20">
    <property type="match status" value="1"/>
</dbReference>
<feature type="binding site" evidence="17">
    <location>
        <begin position="406"/>
        <end position="410"/>
    </location>
    <ligand>
        <name>AMP</name>
        <dbReference type="ChEBI" id="CHEBI:456215"/>
    </ligand>
</feature>
<dbReference type="EMBL" id="DWUU01000020">
    <property type="protein sequence ID" value="HJD41879.1"/>
    <property type="molecule type" value="Genomic_DNA"/>
</dbReference>
<organism evidence="22 23">
    <name type="scientific">Candidatus Mediterraneibacter quadrami</name>
    <dbReference type="NCBI Taxonomy" id="2838684"/>
    <lineage>
        <taxon>Bacteria</taxon>
        <taxon>Bacillati</taxon>
        <taxon>Bacillota</taxon>
        <taxon>Clostridia</taxon>
        <taxon>Lachnospirales</taxon>
        <taxon>Lachnospiraceae</taxon>
        <taxon>Mediterraneibacter</taxon>
    </lineage>
</organism>
<evidence type="ECO:0000259" key="21">
    <source>
        <dbReference type="PROSITE" id="PS51385"/>
    </source>
</evidence>
<comment type="caution">
    <text evidence="22">The sequence shown here is derived from an EMBL/GenBank/DDBJ whole genome shotgun (WGS) entry which is preliminary data.</text>
</comment>
<feature type="domain" description="YjeF C-terminal" evidence="20">
    <location>
        <begin position="220"/>
        <end position="495"/>
    </location>
</feature>
<dbReference type="AlphaFoldDB" id="A0A9D2RDA6"/>
<comment type="subunit">
    <text evidence="17">Homotetramer.</text>
</comment>
<evidence type="ECO:0000256" key="3">
    <source>
        <dbReference type="ARBA" id="ARBA00006001"/>
    </source>
</evidence>
<dbReference type="PIRSF" id="PIRSF017184">
    <property type="entry name" value="Nnr"/>
    <property type="match status" value="1"/>
</dbReference>
<comment type="function">
    <text evidence="17">Catalyzes the dehydration of the S-form of NAD(P)HX at the expense of ADP, which is converted to AMP. Together with NAD(P)HX epimerase, which catalyzes the epimerization of the S- and R-forms, the enzyme allows the repair of both epimers of NAD(P)HX, a damaged form of NAD(P)H that is a result of enzymatic or heat-dependent hydration.</text>
</comment>
<dbReference type="PROSITE" id="PS51385">
    <property type="entry name" value="YJEF_N"/>
    <property type="match status" value="1"/>
</dbReference>
<dbReference type="Pfam" id="PF03853">
    <property type="entry name" value="YjeF_N"/>
    <property type="match status" value="1"/>
</dbReference>
<dbReference type="InterPro" id="IPR004443">
    <property type="entry name" value="YjeF_N_dom"/>
</dbReference>
<dbReference type="NCBIfam" id="TIGR00197">
    <property type="entry name" value="yjeF_nterm"/>
    <property type="match status" value="1"/>
</dbReference>
<evidence type="ECO:0000256" key="7">
    <source>
        <dbReference type="ARBA" id="ARBA00022840"/>
    </source>
</evidence>
<dbReference type="GO" id="GO:0052855">
    <property type="term" value="F:ADP-dependent NAD(P)H-hydrate dehydratase activity"/>
    <property type="evidence" value="ECO:0007669"/>
    <property type="project" value="UniProtKB-UniRule"/>
</dbReference>
<evidence type="ECO:0000256" key="14">
    <source>
        <dbReference type="ARBA" id="ARBA00025153"/>
    </source>
</evidence>
<dbReference type="Gene3D" id="3.40.50.10260">
    <property type="entry name" value="YjeF N-terminal domain"/>
    <property type="match status" value="1"/>
</dbReference>
<dbReference type="GO" id="GO:0005524">
    <property type="term" value="F:ATP binding"/>
    <property type="evidence" value="ECO:0007669"/>
    <property type="project" value="UniProtKB-UniRule"/>
</dbReference>
<comment type="similarity">
    <text evidence="4 19">In the C-terminal section; belongs to the NnrD/CARKD family.</text>
</comment>
<evidence type="ECO:0000256" key="1">
    <source>
        <dbReference type="ARBA" id="ARBA00000013"/>
    </source>
</evidence>
<keyword evidence="5 18" id="KW-0479">Metal-binding</keyword>
<comment type="function">
    <text evidence="18">Catalyzes the epimerization of the S- and R-forms of NAD(P)HX, a damaged form of NAD(P)H that is a result of enzymatic or heat-dependent hydration. This is a prerequisite for the S-specific NAD(P)H-hydrate dehydratase to allow the repair of both epimers of NAD(P)HX.</text>
</comment>
<comment type="similarity">
    <text evidence="3 19">In the N-terminal section; belongs to the NnrE/AIBP family.</text>
</comment>
<feature type="binding site" evidence="18">
    <location>
        <position position="156"/>
    </location>
    <ligand>
        <name>K(+)</name>
        <dbReference type="ChEBI" id="CHEBI:29103"/>
    </ligand>
</feature>
<evidence type="ECO:0000313" key="22">
    <source>
        <dbReference type="EMBL" id="HJD41879.1"/>
    </source>
</evidence>
<evidence type="ECO:0000256" key="17">
    <source>
        <dbReference type="HAMAP-Rule" id="MF_01965"/>
    </source>
</evidence>
<dbReference type="InterPro" id="IPR036652">
    <property type="entry name" value="YjeF_N_dom_sf"/>
</dbReference>
<feature type="domain" description="YjeF N-terminal" evidence="21">
    <location>
        <begin position="10"/>
        <end position="210"/>
    </location>
</feature>
<comment type="similarity">
    <text evidence="17">Belongs to the NnrD/CARKD family.</text>
</comment>
<feature type="binding site" evidence="18">
    <location>
        <position position="120"/>
    </location>
    <ligand>
        <name>K(+)</name>
        <dbReference type="ChEBI" id="CHEBI:29103"/>
    </ligand>
</feature>
<reference evidence="22" key="2">
    <citation type="submission" date="2021-04" db="EMBL/GenBank/DDBJ databases">
        <authorList>
            <person name="Gilroy R."/>
        </authorList>
    </citation>
    <scope>NUCLEOTIDE SEQUENCE</scope>
    <source>
        <strain evidence="22">ChiBcec15-3976</strain>
    </source>
</reference>
<keyword evidence="7 17" id="KW-0067">ATP-binding</keyword>
<dbReference type="EC" id="5.1.99.6" evidence="19"/>
<feature type="binding site" evidence="18">
    <location>
        <begin position="58"/>
        <end position="62"/>
    </location>
    <ligand>
        <name>(6S)-NADPHX</name>
        <dbReference type="ChEBI" id="CHEBI:64076"/>
    </ligand>
</feature>
<evidence type="ECO:0000256" key="2">
    <source>
        <dbReference type="ARBA" id="ARBA00000909"/>
    </source>
</evidence>
<dbReference type="PROSITE" id="PS51383">
    <property type="entry name" value="YJEF_C_3"/>
    <property type="match status" value="1"/>
</dbReference>
<keyword evidence="8 17" id="KW-0521">NADP</keyword>
<name>A0A9D2RDA6_9FIRM</name>
<dbReference type="Pfam" id="PF01256">
    <property type="entry name" value="Carb_kinase"/>
    <property type="match status" value="1"/>
</dbReference>
<dbReference type="PANTHER" id="PTHR12592">
    <property type="entry name" value="ATP-DEPENDENT (S)-NAD(P)H-HYDRATE DEHYDRATASE FAMILY MEMBER"/>
    <property type="match status" value="1"/>
</dbReference>
<evidence type="ECO:0000256" key="9">
    <source>
        <dbReference type="ARBA" id="ARBA00022958"/>
    </source>
</evidence>
<evidence type="ECO:0000256" key="15">
    <source>
        <dbReference type="ARBA" id="ARBA00048238"/>
    </source>
</evidence>
<dbReference type="HAMAP" id="MF_01966">
    <property type="entry name" value="NADHX_epimerase"/>
    <property type="match status" value="1"/>
</dbReference>
<dbReference type="GO" id="GO:0110051">
    <property type="term" value="P:metabolite repair"/>
    <property type="evidence" value="ECO:0007669"/>
    <property type="project" value="TreeGrafter"/>
</dbReference>
<comment type="catalytic activity">
    <reaction evidence="16 17 19">
        <text>(6S)-NADPHX + ADP = AMP + phosphate + NADPH + H(+)</text>
        <dbReference type="Rhea" id="RHEA:32235"/>
        <dbReference type="ChEBI" id="CHEBI:15378"/>
        <dbReference type="ChEBI" id="CHEBI:43474"/>
        <dbReference type="ChEBI" id="CHEBI:57783"/>
        <dbReference type="ChEBI" id="CHEBI:64076"/>
        <dbReference type="ChEBI" id="CHEBI:456215"/>
        <dbReference type="ChEBI" id="CHEBI:456216"/>
        <dbReference type="EC" id="4.2.1.136"/>
    </reaction>
</comment>
<comment type="catalytic activity">
    <reaction evidence="1 18 19">
        <text>(6R)-NADHX = (6S)-NADHX</text>
        <dbReference type="Rhea" id="RHEA:32215"/>
        <dbReference type="ChEBI" id="CHEBI:64074"/>
        <dbReference type="ChEBI" id="CHEBI:64075"/>
        <dbReference type="EC" id="5.1.99.6"/>
    </reaction>
</comment>
<evidence type="ECO:0000256" key="4">
    <source>
        <dbReference type="ARBA" id="ARBA00009524"/>
    </source>
</evidence>
<feature type="binding site" evidence="17">
    <location>
        <position position="435"/>
    </location>
    <ligand>
        <name>AMP</name>
        <dbReference type="ChEBI" id="CHEBI:456215"/>
    </ligand>
</feature>
<dbReference type="HAMAP" id="MF_01965">
    <property type="entry name" value="NADHX_dehydratase"/>
    <property type="match status" value="1"/>
</dbReference>
<reference evidence="22" key="1">
    <citation type="journal article" date="2021" name="PeerJ">
        <title>Extensive microbial diversity within the chicken gut microbiome revealed by metagenomics and culture.</title>
        <authorList>
            <person name="Gilroy R."/>
            <person name="Ravi A."/>
            <person name="Getino M."/>
            <person name="Pursley I."/>
            <person name="Horton D.L."/>
            <person name="Alikhan N.F."/>
            <person name="Baker D."/>
            <person name="Gharbi K."/>
            <person name="Hall N."/>
            <person name="Watson M."/>
            <person name="Adriaenssens E.M."/>
            <person name="Foster-Nyarko E."/>
            <person name="Jarju S."/>
            <person name="Secka A."/>
            <person name="Antonio M."/>
            <person name="Oren A."/>
            <person name="Chaudhuri R.R."/>
            <person name="La Ragione R."/>
            <person name="Hildebrand F."/>
            <person name="Pallen M.J."/>
        </authorList>
    </citation>
    <scope>NUCLEOTIDE SEQUENCE</scope>
    <source>
        <strain evidence="22">ChiBcec15-3976</strain>
    </source>
</reference>
<evidence type="ECO:0000256" key="5">
    <source>
        <dbReference type="ARBA" id="ARBA00022723"/>
    </source>
</evidence>
<evidence type="ECO:0000256" key="16">
    <source>
        <dbReference type="ARBA" id="ARBA00049209"/>
    </source>
</evidence>
<evidence type="ECO:0000313" key="23">
    <source>
        <dbReference type="Proteomes" id="UP000823909"/>
    </source>
</evidence>
<dbReference type="GO" id="GO:0052856">
    <property type="term" value="F:NAD(P)HX epimerase activity"/>
    <property type="evidence" value="ECO:0007669"/>
    <property type="project" value="UniProtKB-UniRule"/>
</dbReference>
<proteinExistence type="inferred from homology"/>
<dbReference type="SUPFAM" id="SSF53613">
    <property type="entry name" value="Ribokinase-like"/>
    <property type="match status" value="1"/>
</dbReference>
<comment type="catalytic activity">
    <reaction evidence="2 18 19">
        <text>(6R)-NADPHX = (6S)-NADPHX</text>
        <dbReference type="Rhea" id="RHEA:32227"/>
        <dbReference type="ChEBI" id="CHEBI:64076"/>
        <dbReference type="ChEBI" id="CHEBI:64077"/>
        <dbReference type="EC" id="5.1.99.6"/>
    </reaction>
</comment>
<dbReference type="PROSITE" id="PS01050">
    <property type="entry name" value="YJEF_C_2"/>
    <property type="match status" value="1"/>
</dbReference>
<evidence type="ECO:0000256" key="6">
    <source>
        <dbReference type="ARBA" id="ARBA00022741"/>
    </source>
</evidence>
<evidence type="ECO:0000256" key="8">
    <source>
        <dbReference type="ARBA" id="ARBA00022857"/>
    </source>
</evidence>
<feature type="binding site" evidence="17">
    <location>
        <position position="369"/>
    </location>
    <ligand>
        <name>(6S)-NADPHX</name>
        <dbReference type="ChEBI" id="CHEBI:64076"/>
    </ligand>
</feature>
<comment type="cofactor">
    <cofactor evidence="17">
        <name>Mg(2+)</name>
        <dbReference type="ChEBI" id="CHEBI:18420"/>
    </cofactor>
</comment>
<comment type="catalytic activity">
    <reaction evidence="15 17 19">
        <text>(6S)-NADHX + ADP = AMP + phosphate + NADH + H(+)</text>
        <dbReference type="Rhea" id="RHEA:32223"/>
        <dbReference type="ChEBI" id="CHEBI:15378"/>
        <dbReference type="ChEBI" id="CHEBI:43474"/>
        <dbReference type="ChEBI" id="CHEBI:57945"/>
        <dbReference type="ChEBI" id="CHEBI:64074"/>
        <dbReference type="ChEBI" id="CHEBI:456215"/>
        <dbReference type="ChEBI" id="CHEBI:456216"/>
        <dbReference type="EC" id="4.2.1.136"/>
    </reaction>
</comment>
<keyword evidence="10 17" id="KW-0520">NAD</keyword>
<dbReference type="GO" id="GO:0046496">
    <property type="term" value="P:nicotinamide nucleotide metabolic process"/>
    <property type="evidence" value="ECO:0007669"/>
    <property type="project" value="UniProtKB-UniRule"/>
</dbReference>
<dbReference type="EC" id="4.2.1.136" evidence="19"/>
<dbReference type="InterPro" id="IPR017953">
    <property type="entry name" value="Carbohydrate_kinase_pred_CS"/>
</dbReference>
<feature type="binding site" evidence="18">
    <location>
        <begin position="124"/>
        <end position="130"/>
    </location>
    <ligand>
        <name>(6S)-NADPHX</name>
        <dbReference type="ChEBI" id="CHEBI:64076"/>
    </ligand>
</feature>
<dbReference type="PANTHER" id="PTHR12592:SF0">
    <property type="entry name" value="ATP-DEPENDENT (S)-NAD(P)H-HYDRATE DEHYDRATASE"/>
    <property type="match status" value="1"/>
</dbReference>
<dbReference type="InterPro" id="IPR030677">
    <property type="entry name" value="Nnr"/>
</dbReference>
<evidence type="ECO:0000259" key="20">
    <source>
        <dbReference type="PROSITE" id="PS51383"/>
    </source>
</evidence>
<feature type="binding site" evidence="17">
    <location>
        <position position="436"/>
    </location>
    <ligand>
        <name>(6S)-NADPHX</name>
        <dbReference type="ChEBI" id="CHEBI:64076"/>
    </ligand>
</feature>
<evidence type="ECO:0000256" key="19">
    <source>
        <dbReference type="PIRNR" id="PIRNR017184"/>
    </source>
</evidence>
<feature type="binding site" evidence="18">
    <location>
        <position position="59"/>
    </location>
    <ligand>
        <name>K(+)</name>
        <dbReference type="ChEBI" id="CHEBI:29103"/>
    </ligand>
</feature>
<evidence type="ECO:0000256" key="12">
    <source>
        <dbReference type="ARBA" id="ARBA00023239"/>
    </source>
</evidence>
<protein>
    <recommendedName>
        <fullName evidence="19">Bifunctional NAD(P)H-hydrate repair enzyme</fullName>
    </recommendedName>
    <alternativeName>
        <fullName evidence="19">Nicotinamide nucleotide repair protein</fullName>
    </alternativeName>
    <domain>
        <recommendedName>
            <fullName evidence="19">ADP-dependent (S)-NAD(P)H-hydrate dehydratase</fullName>
            <ecNumber evidence="19">4.2.1.136</ecNumber>
        </recommendedName>
        <alternativeName>
            <fullName evidence="19">ADP-dependent NAD(P)HX dehydratase</fullName>
        </alternativeName>
    </domain>
    <domain>
        <recommendedName>
            <fullName evidence="19">NAD(P)H-hydrate epimerase</fullName>
            <ecNumber evidence="19">5.1.99.6</ecNumber>
        </recommendedName>
    </domain>
</protein>
<evidence type="ECO:0000256" key="11">
    <source>
        <dbReference type="ARBA" id="ARBA00023235"/>
    </source>
</evidence>
<feature type="binding site" evidence="17">
    <location>
        <position position="318"/>
    </location>
    <ligand>
        <name>(6S)-NADPHX</name>
        <dbReference type="ChEBI" id="CHEBI:64076"/>
    </ligand>
</feature>
<gene>
    <name evidence="17" type="primary">nnrD</name>
    <name evidence="18" type="synonym">nnrE</name>
    <name evidence="22" type="ORF">H9910_02555</name>
</gene>
<dbReference type="CDD" id="cd01171">
    <property type="entry name" value="YXKO-related"/>
    <property type="match status" value="1"/>
</dbReference>
<dbReference type="InterPro" id="IPR000631">
    <property type="entry name" value="CARKD"/>
</dbReference>
<feature type="binding site" evidence="17">
    <location>
        <position position="255"/>
    </location>
    <ligand>
        <name>(6S)-NADPHX</name>
        <dbReference type="ChEBI" id="CHEBI:64076"/>
    </ligand>
</feature>
<accession>A0A9D2RDA6</accession>
<keyword evidence="6 17" id="KW-0547">Nucleotide-binding</keyword>